<reference evidence="2" key="2">
    <citation type="submission" date="2025-09" db="UniProtKB">
        <authorList>
            <consortium name="Ensembl"/>
        </authorList>
    </citation>
    <scope>IDENTIFICATION</scope>
    <source>
        <strain evidence="2">broiler</strain>
    </source>
</reference>
<sequence>MGPRGAHMGPRGAHMGPGGAHMGPEDVSMGLGVFLWSWGCSFWPGRCSCGAGGAPMGPGGAPMGPEVLLWGRRCSFGAEGCSCGAGGAPTGPGALGCSSAPRRQVPLYQRGGTVIPRQDRVRRSTECMKGDPYSLYVALSPQGTAQGDLFVDDGESFDFSTSNRFLHRRFAFASNLLTSSSADPRGAFETPSWLERVVILGAGKPKEVLLRPKDGPERSLDFQHSADPPVLTLRKPGVPIGADWVIELR</sequence>
<evidence type="ECO:0000256" key="1">
    <source>
        <dbReference type="SAM" id="MobiDB-lite"/>
    </source>
</evidence>
<organism evidence="2 3">
    <name type="scientific">Gallus gallus</name>
    <name type="common">Chicken</name>
    <dbReference type="NCBI Taxonomy" id="9031"/>
    <lineage>
        <taxon>Eukaryota</taxon>
        <taxon>Metazoa</taxon>
        <taxon>Chordata</taxon>
        <taxon>Craniata</taxon>
        <taxon>Vertebrata</taxon>
        <taxon>Euteleostomi</taxon>
        <taxon>Archelosauria</taxon>
        <taxon>Archosauria</taxon>
        <taxon>Dinosauria</taxon>
        <taxon>Saurischia</taxon>
        <taxon>Theropoda</taxon>
        <taxon>Coelurosauria</taxon>
        <taxon>Aves</taxon>
        <taxon>Neognathae</taxon>
        <taxon>Galloanserae</taxon>
        <taxon>Galliformes</taxon>
        <taxon>Phasianidae</taxon>
        <taxon>Phasianinae</taxon>
        <taxon>Gallus</taxon>
    </lineage>
</organism>
<proteinExistence type="predicted"/>
<evidence type="ECO:0008006" key="4">
    <source>
        <dbReference type="Google" id="ProtNLM"/>
    </source>
</evidence>
<name>A0A8V0X2C5_CHICK</name>
<dbReference type="PANTHER" id="PTHR22762:SF162">
    <property type="entry name" value="NEUTRAL ALPHA-GLUCOSIDASE AB"/>
    <property type="match status" value="1"/>
</dbReference>
<dbReference type="Ensembl" id="ENSGALT00010000283.1">
    <property type="protein sequence ID" value="ENSGALP00010000151.1"/>
    <property type="gene ID" value="ENSGALG00010000149.1"/>
</dbReference>
<feature type="region of interest" description="Disordered" evidence="1">
    <location>
        <begin position="1"/>
        <end position="20"/>
    </location>
</feature>
<protein>
    <recommendedName>
        <fullName evidence="4">Neutral alpha-glucosidase AB</fullName>
    </recommendedName>
</protein>
<accession>A0A8V0X2C5</accession>
<dbReference type="Proteomes" id="UP000000539">
    <property type="component" value="Unassembled WGS sequence"/>
</dbReference>
<dbReference type="InterPro" id="IPR013780">
    <property type="entry name" value="Glyco_hydro_b"/>
</dbReference>
<reference evidence="2" key="1">
    <citation type="submission" date="2025-08" db="UniProtKB">
        <authorList>
            <consortium name="Ensembl"/>
        </authorList>
    </citation>
    <scope>IDENTIFICATION</scope>
    <source>
        <strain evidence="2">broiler</strain>
    </source>
</reference>
<dbReference type="GlyGen" id="A0A8V0X2C5">
    <property type="glycosylation" value="1 site"/>
</dbReference>
<evidence type="ECO:0000313" key="2">
    <source>
        <dbReference type="Ensembl" id="ENSGALP00010000151.1"/>
    </source>
</evidence>
<dbReference type="GeneTree" id="ENSGT00940000159139"/>
<evidence type="ECO:0000313" key="3">
    <source>
        <dbReference type="Proteomes" id="UP000000539"/>
    </source>
</evidence>
<dbReference type="Gene3D" id="2.60.40.1180">
    <property type="entry name" value="Golgi alpha-mannosidase II"/>
    <property type="match status" value="1"/>
</dbReference>
<keyword evidence="3" id="KW-1185">Reference proteome</keyword>
<dbReference type="PANTHER" id="PTHR22762">
    <property type="entry name" value="ALPHA-GLUCOSIDASE"/>
    <property type="match status" value="1"/>
</dbReference>
<dbReference type="AlphaFoldDB" id="A0A8V0X2C5"/>